<protein>
    <recommendedName>
        <fullName evidence="2">TNT domain-containing protein</fullName>
    </recommendedName>
</protein>
<dbReference type="EMBL" id="CP016793">
    <property type="protein sequence ID" value="ANZ41603.1"/>
    <property type="molecule type" value="Genomic_DNA"/>
</dbReference>
<dbReference type="OrthoDB" id="4745173at2"/>
<evidence type="ECO:0000259" key="2">
    <source>
        <dbReference type="Pfam" id="PF14021"/>
    </source>
</evidence>
<dbReference type="Proteomes" id="UP000093053">
    <property type="component" value="Chromosome"/>
</dbReference>
<dbReference type="InterPro" id="IPR025331">
    <property type="entry name" value="TNT"/>
</dbReference>
<feature type="domain" description="TNT" evidence="2">
    <location>
        <begin position="108"/>
        <end position="209"/>
    </location>
</feature>
<dbReference type="InterPro" id="IPR053024">
    <property type="entry name" value="Fungal_surface_NADase"/>
</dbReference>
<dbReference type="RefSeq" id="WP_065919938.1">
    <property type="nucleotide sequence ID" value="NZ_CP016793.1"/>
</dbReference>
<dbReference type="PANTHER" id="PTHR42059">
    <property type="entry name" value="TNT DOMAIN-CONTAINING PROTEIN"/>
    <property type="match status" value="1"/>
</dbReference>
<organism evidence="3 4">
    <name type="scientific">Lentzea guizhouensis</name>
    <dbReference type="NCBI Taxonomy" id="1586287"/>
    <lineage>
        <taxon>Bacteria</taxon>
        <taxon>Bacillati</taxon>
        <taxon>Actinomycetota</taxon>
        <taxon>Actinomycetes</taxon>
        <taxon>Pseudonocardiales</taxon>
        <taxon>Pseudonocardiaceae</taxon>
        <taxon>Lentzea</taxon>
    </lineage>
</organism>
<dbReference type="PANTHER" id="PTHR42059:SF1">
    <property type="entry name" value="TNT DOMAIN-CONTAINING PROTEIN"/>
    <property type="match status" value="1"/>
</dbReference>
<dbReference type="KEGG" id="led:BBK82_42300"/>
<dbReference type="AlphaFoldDB" id="A0A1B2HV73"/>
<feature type="signal peptide" evidence="1">
    <location>
        <begin position="1"/>
        <end position="28"/>
    </location>
</feature>
<gene>
    <name evidence="3" type="ORF">BBK82_42300</name>
</gene>
<dbReference type="Pfam" id="PF14021">
    <property type="entry name" value="TNT"/>
    <property type="match status" value="1"/>
</dbReference>
<keyword evidence="4" id="KW-1185">Reference proteome</keyword>
<sequence>MILRKHVLSLLVLVSTMLGLAAAPVAHATPSAPTAEVVCEKPFHLGDERFGPKDLPSPSHVAGKLLIGYKRFGEKASPQAFVTEYWKGKGWKYPENDGFIGRPTTEVLAPGKLLDRFGGQSGRFLSPVGTPFAQRSLPPQSLNTCEYEQGVRMPYGYYRYKVEKQFEVLGGPAAKWFGQTGGGRQYKVTSPNPPERRNVAWLVENGYLSVVR</sequence>
<feature type="chain" id="PRO_5008538685" description="TNT domain-containing protein" evidence="1">
    <location>
        <begin position="29"/>
        <end position="212"/>
    </location>
</feature>
<dbReference type="GO" id="GO:0050135">
    <property type="term" value="F:NADP+ nucleosidase activity"/>
    <property type="evidence" value="ECO:0007669"/>
    <property type="project" value="InterPro"/>
</dbReference>
<keyword evidence="1" id="KW-0732">Signal</keyword>
<proteinExistence type="predicted"/>
<evidence type="ECO:0000256" key="1">
    <source>
        <dbReference type="SAM" id="SignalP"/>
    </source>
</evidence>
<evidence type="ECO:0000313" key="3">
    <source>
        <dbReference type="EMBL" id="ANZ41603.1"/>
    </source>
</evidence>
<name>A0A1B2HV73_9PSEU</name>
<reference evidence="3 4" key="1">
    <citation type="submission" date="2016-07" db="EMBL/GenBank/DDBJ databases">
        <title>Complete genome sequence of the Lentzea guizhouensis DHS C013.</title>
        <authorList>
            <person name="Cao C."/>
        </authorList>
    </citation>
    <scope>NUCLEOTIDE SEQUENCE [LARGE SCALE GENOMIC DNA]</scope>
    <source>
        <strain evidence="3 4">DHS C013</strain>
    </source>
</reference>
<accession>A0A1B2HV73</accession>
<dbReference type="STRING" id="1586287.BBK82_42300"/>
<evidence type="ECO:0000313" key="4">
    <source>
        <dbReference type="Proteomes" id="UP000093053"/>
    </source>
</evidence>